<organism evidence="1">
    <name type="scientific">marine sediment metagenome</name>
    <dbReference type="NCBI Taxonomy" id="412755"/>
    <lineage>
        <taxon>unclassified sequences</taxon>
        <taxon>metagenomes</taxon>
        <taxon>ecological metagenomes</taxon>
    </lineage>
</organism>
<proteinExistence type="predicted"/>
<gene>
    <name evidence="1" type="ORF">S12H4_52830</name>
</gene>
<evidence type="ECO:0000313" key="1">
    <source>
        <dbReference type="EMBL" id="GAJ11075.1"/>
    </source>
</evidence>
<sequence>NESQGFPRADLNTQRPLISSILAQVTLEVNSLAIDHLVVDDWYFWRQWAGP</sequence>
<dbReference type="AlphaFoldDB" id="X1VPS0"/>
<dbReference type="EMBL" id="BARW01033560">
    <property type="protein sequence ID" value="GAJ11075.1"/>
    <property type="molecule type" value="Genomic_DNA"/>
</dbReference>
<name>X1VPS0_9ZZZZ</name>
<comment type="caution">
    <text evidence="1">The sequence shown here is derived from an EMBL/GenBank/DDBJ whole genome shotgun (WGS) entry which is preliminary data.</text>
</comment>
<reference evidence="1" key="1">
    <citation type="journal article" date="2014" name="Front. Microbiol.">
        <title>High frequency of phylogenetically diverse reductive dehalogenase-homologous genes in deep subseafloor sedimentary metagenomes.</title>
        <authorList>
            <person name="Kawai M."/>
            <person name="Futagami T."/>
            <person name="Toyoda A."/>
            <person name="Takaki Y."/>
            <person name="Nishi S."/>
            <person name="Hori S."/>
            <person name="Arai W."/>
            <person name="Tsubouchi T."/>
            <person name="Morono Y."/>
            <person name="Uchiyama I."/>
            <person name="Ito T."/>
            <person name="Fujiyama A."/>
            <person name="Inagaki F."/>
            <person name="Takami H."/>
        </authorList>
    </citation>
    <scope>NUCLEOTIDE SEQUENCE</scope>
    <source>
        <strain evidence="1">Expedition CK06-06</strain>
    </source>
</reference>
<feature type="non-terminal residue" evidence="1">
    <location>
        <position position="1"/>
    </location>
</feature>
<protein>
    <submittedName>
        <fullName evidence="1">Uncharacterized protein</fullName>
    </submittedName>
</protein>
<accession>X1VPS0</accession>